<dbReference type="SMART" id="SM00382">
    <property type="entry name" value="AAA"/>
    <property type="match status" value="1"/>
</dbReference>
<evidence type="ECO:0000313" key="9">
    <source>
        <dbReference type="Proteomes" id="UP000050564"/>
    </source>
</evidence>
<evidence type="ECO:0000256" key="3">
    <source>
        <dbReference type="ARBA" id="ARBA00022741"/>
    </source>
</evidence>
<feature type="domain" description="ABC transporter" evidence="7">
    <location>
        <begin position="86"/>
        <end position="316"/>
    </location>
</feature>
<dbReference type="GO" id="GO:0005524">
    <property type="term" value="F:ATP binding"/>
    <property type="evidence" value="ECO:0007669"/>
    <property type="project" value="UniProtKB-KW"/>
</dbReference>
<dbReference type="GO" id="GO:0055052">
    <property type="term" value="C:ATP-binding cassette (ABC) transporter complex, substrate-binding subunit-containing"/>
    <property type="evidence" value="ECO:0007669"/>
    <property type="project" value="TreeGrafter"/>
</dbReference>
<dbReference type="PATRIC" id="fig|86840.3.peg.1570"/>
<organism evidence="8 9">
    <name type="scientific">Pseudomonas cannabina</name>
    <dbReference type="NCBI Taxonomy" id="86840"/>
    <lineage>
        <taxon>Bacteria</taxon>
        <taxon>Pseudomonadati</taxon>
        <taxon>Pseudomonadota</taxon>
        <taxon>Gammaproteobacteria</taxon>
        <taxon>Pseudomonadales</taxon>
        <taxon>Pseudomonadaceae</taxon>
        <taxon>Pseudomonas</taxon>
    </lineage>
</organism>
<evidence type="ECO:0000313" key="8">
    <source>
        <dbReference type="EMBL" id="KPW77269.1"/>
    </source>
</evidence>
<dbReference type="SUPFAM" id="SSF52540">
    <property type="entry name" value="P-loop containing nucleoside triphosphate hydrolases"/>
    <property type="match status" value="1"/>
</dbReference>
<dbReference type="FunFam" id="3.40.50.300:FF:006121">
    <property type="entry name" value="Putative ABC transporter ATP-binding protein MG187"/>
    <property type="match status" value="1"/>
</dbReference>
<evidence type="ECO:0000256" key="2">
    <source>
        <dbReference type="ARBA" id="ARBA00022475"/>
    </source>
</evidence>
<evidence type="ECO:0000256" key="5">
    <source>
        <dbReference type="ARBA" id="ARBA00022967"/>
    </source>
</evidence>
<sequence>MTILARNVRPVSFRIAQSQCSFCSVVQYFLFSFVQLRNGFGHLDTGERSVSGLGSNIVDLARMSLLAKSHAFTLKKKTTKGHAMSLTLEHVSRAVDGQIWIDDASLSFEPGSFNVLLGRTLSGKTSLMRLMAGLDKPDTGRVLMNGVDVTQRPVRLRNVSMVYQQFINYPSMTVFENIASPLRQAGLSRDVIHSRVQETAKMLRIEKYLQRHPLELSGGQQQRTAMARALVKDAELILFDEPLVNLDYKLREELRQEMRELFAARHTIAIYATTEPNEALALGGTTTILHEGRVVQSGKTPEVYHRPATVLAAELFSEPPINLMPGRIEGNEVSFANFVHFPLNVDLRAVGDGEYRFGVRPSHLSLVPSNDDDLELAVTVELAEISGSETFLHVRNELFSLVLHLPGVHAYDVDASIRVYIPTHKLFVFDQQGGLIQAPGLRVARVA</sequence>
<accession>A0A0P9LIB0</accession>
<keyword evidence="5" id="KW-1278">Translocase</keyword>
<dbReference type="GO" id="GO:0016887">
    <property type="term" value="F:ATP hydrolysis activity"/>
    <property type="evidence" value="ECO:0007669"/>
    <property type="project" value="InterPro"/>
</dbReference>
<dbReference type="CDD" id="cd03259">
    <property type="entry name" value="ABC_Carb_Solutes_like"/>
    <property type="match status" value="1"/>
</dbReference>
<dbReference type="Gene3D" id="3.40.50.300">
    <property type="entry name" value="P-loop containing nucleotide triphosphate hydrolases"/>
    <property type="match status" value="1"/>
</dbReference>
<dbReference type="Gene3D" id="2.40.50.140">
    <property type="entry name" value="Nucleic acid-binding proteins"/>
    <property type="match status" value="1"/>
</dbReference>
<dbReference type="InterPro" id="IPR027417">
    <property type="entry name" value="P-loop_NTPase"/>
</dbReference>
<dbReference type="AlphaFoldDB" id="A0A0P9LIB0"/>
<reference evidence="8 9" key="1">
    <citation type="submission" date="2015-09" db="EMBL/GenBank/DDBJ databases">
        <title>Genome announcement of multiple Pseudomonas syringae strains.</title>
        <authorList>
            <person name="Thakur S."/>
            <person name="Wang P.W."/>
            <person name="Gong Y."/>
            <person name="Weir B.S."/>
            <person name="Guttman D.S."/>
        </authorList>
    </citation>
    <scope>NUCLEOTIDE SEQUENCE [LARGE SCALE GENOMIC DNA]</scope>
    <source>
        <strain evidence="8 9">ICMP2823</strain>
    </source>
</reference>
<evidence type="ECO:0000256" key="6">
    <source>
        <dbReference type="ARBA" id="ARBA00023136"/>
    </source>
</evidence>
<dbReference type="SUPFAM" id="SSF50331">
    <property type="entry name" value="MOP-like"/>
    <property type="match status" value="1"/>
</dbReference>
<dbReference type="PROSITE" id="PS50893">
    <property type="entry name" value="ABC_TRANSPORTER_2"/>
    <property type="match status" value="1"/>
</dbReference>
<dbReference type="EMBL" id="LJPX01000180">
    <property type="protein sequence ID" value="KPW77269.1"/>
    <property type="molecule type" value="Genomic_DNA"/>
</dbReference>
<keyword evidence="3" id="KW-0547">Nucleotide-binding</keyword>
<dbReference type="InterPro" id="IPR008995">
    <property type="entry name" value="Mo/tungstate-bd_C_term_dom"/>
</dbReference>
<dbReference type="InterPro" id="IPR003593">
    <property type="entry name" value="AAA+_ATPase"/>
</dbReference>
<dbReference type="GO" id="GO:0015408">
    <property type="term" value="F:ABC-type ferric iron transporter activity"/>
    <property type="evidence" value="ECO:0007669"/>
    <property type="project" value="InterPro"/>
</dbReference>
<dbReference type="InterPro" id="IPR012340">
    <property type="entry name" value="NA-bd_OB-fold"/>
</dbReference>
<evidence type="ECO:0000259" key="7">
    <source>
        <dbReference type="PROSITE" id="PS50893"/>
    </source>
</evidence>
<name>A0A0P9LIB0_PSECA</name>
<dbReference type="InterPro" id="IPR015853">
    <property type="entry name" value="ABC_transpr_FbpC"/>
</dbReference>
<evidence type="ECO:0000256" key="1">
    <source>
        <dbReference type="ARBA" id="ARBA00022448"/>
    </source>
</evidence>
<dbReference type="InterPro" id="IPR047641">
    <property type="entry name" value="ABC_transpr_MalK/UgpC-like"/>
</dbReference>
<comment type="caution">
    <text evidence="8">The sequence shown here is derived from an EMBL/GenBank/DDBJ whole genome shotgun (WGS) entry which is preliminary data.</text>
</comment>
<keyword evidence="6" id="KW-0472">Membrane</keyword>
<protein>
    <submittedName>
        <fullName evidence="8">ABC transporter ATP-binding protein</fullName>
    </submittedName>
</protein>
<dbReference type="PANTHER" id="PTHR43875">
    <property type="entry name" value="MALTODEXTRIN IMPORT ATP-BINDING PROTEIN MSMX"/>
    <property type="match status" value="1"/>
</dbReference>
<gene>
    <name evidence="8" type="ORF">ALO81_04528</name>
</gene>
<keyword evidence="4 8" id="KW-0067">ATP-binding</keyword>
<dbReference type="InterPro" id="IPR003439">
    <property type="entry name" value="ABC_transporter-like_ATP-bd"/>
</dbReference>
<keyword evidence="1" id="KW-0813">Transport</keyword>
<evidence type="ECO:0000256" key="4">
    <source>
        <dbReference type="ARBA" id="ARBA00022840"/>
    </source>
</evidence>
<dbReference type="Gene3D" id="2.40.50.100">
    <property type="match status" value="1"/>
</dbReference>
<dbReference type="Proteomes" id="UP000050564">
    <property type="component" value="Unassembled WGS sequence"/>
</dbReference>
<dbReference type="Pfam" id="PF00005">
    <property type="entry name" value="ABC_tran"/>
    <property type="match status" value="1"/>
</dbReference>
<keyword evidence="2" id="KW-1003">Cell membrane</keyword>
<dbReference type="PANTHER" id="PTHR43875:SF15">
    <property type="entry name" value="TREHALOSE IMPORT ATP-BINDING PROTEIN SUGC"/>
    <property type="match status" value="1"/>
</dbReference>
<proteinExistence type="predicted"/>